<evidence type="ECO:0000256" key="1">
    <source>
        <dbReference type="SAM" id="MobiDB-lite"/>
    </source>
</evidence>
<proteinExistence type="predicted"/>
<dbReference type="Proteomes" id="UP000637239">
    <property type="component" value="Chromosome 3"/>
</dbReference>
<accession>A0A7R7VM10</accession>
<dbReference type="GeneID" id="66981537"/>
<dbReference type="KEGG" id="ache:ACHE_31165S"/>
<feature type="compositionally biased region" description="Basic and acidic residues" evidence="1">
    <location>
        <begin position="7"/>
        <end position="22"/>
    </location>
</feature>
<evidence type="ECO:0000313" key="3">
    <source>
        <dbReference type="Proteomes" id="UP000637239"/>
    </source>
</evidence>
<dbReference type="EMBL" id="AP024418">
    <property type="protein sequence ID" value="BCR87178.1"/>
    <property type="molecule type" value="Genomic_DNA"/>
</dbReference>
<gene>
    <name evidence="2" type="ORF">ACHE_31165S</name>
</gene>
<evidence type="ECO:0000313" key="2">
    <source>
        <dbReference type="EMBL" id="BCR87178.1"/>
    </source>
</evidence>
<dbReference type="AlphaFoldDB" id="A0A7R7VM10"/>
<organism evidence="2 3">
    <name type="scientific">Aspergillus chevalieri</name>
    <name type="common">Eurotium chevalieri</name>
    <dbReference type="NCBI Taxonomy" id="182096"/>
    <lineage>
        <taxon>Eukaryota</taxon>
        <taxon>Fungi</taxon>
        <taxon>Dikarya</taxon>
        <taxon>Ascomycota</taxon>
        <taxon>Pezizomycotina</taxon>
        <taxon>Eurotiomycetes</taxon>
        <taxon>Eurotiomycetidae</taxon>
        <taxon>Eurotiales</taxon>
        <taxon>Aspergillaceae</taxon>
        <taxon>Aspergillus</taxon>
        <taxon>Aspergillus subgen. Aspergillus</taxon>
    </lineage>
</organism>
<reference evidence="2" key="2">
    <citation type="submission" date="2021-02" db="EMBL/GenBank/DDBJ databases">
        <title>Aspergillus chevalieri M1 genome sequence.</title>
        <authorList>
            <person name="Kadooka C."/>
            <person name="Mori K."/>
            <person name="Futagami T."/>
        </authorList>
    </citation>
    <scope>NUCLEOTIDE SEQUENCE</scope>
    <source>
        <strain evidence="2">M1</strain>
    </source>
</reference>
<name>A0A7R7VM10_ASPCH</name>
<sequence length="93" mass="10513">MFQGKDPTNEGTHDPSKDEPSKDPTNTNKPAPQRRPRYGYTNLAREDPNRDKRYEGKEGLKIRVNADLALDLDIKLKGEIYGDLIIGLITSED</sequence>
<feature type="region of interest" description="Disordered" evidence="1">
    <location>
        <begin position="1"/>
        <end position="52"/>
    </location>
</feature>
<reference evidence="2" key="1">
    <citation type="submission" date="2021-01" db="EMBL/GenBank/DDBJ databases">
        <authorList>
            <consortium name="Aspergillus chevalieri M1 genome sequencing consortium"/>
            <person name="Kazuki M."/>
            <person name="Futagami T."/>
        </authorList>
    </citation>
    <scope>NUCLEOTIDE SEQUENCE</scope>
    <source>
        <strain evidence="2">M1</strain>
    </source>
</reference>
<dbReference type="RefSeq" id="XP_043135700.1">
    <property type="nucleotide sequence ID" value="XM_043277864.1"/>
</dbReference>
<keyword evidence="3" id="KW-1185">Reference proteome</keyword>
<protein>
    <submittedName>
        <fullName evidence="2">Uncharacterized protein</fullName>
    </submittedName>
</protein>